<evidence type="ECO:0000313" key="6">
    <source>
        <dbReference type="EMBL" id="SKC89018.1"/>
    </source>
</evidence>
<evidence type="ECO:0000256" key="1">
    <source>
        <dbReference type="ARBA" id="ARBA00005189"/>
    </source>
</evidence>
<dbReference type="STRING" id="688867.SAMN05660236_5747"/>
<gene>
    <name evidence="6" type="ORF">SAMN05660236_5747</name>
</gene>
<keyword evidence="2 6" id="KW-0808">Transferase</keyword>
<keyword evidence="3 6" id="KW-0012">Acyltransferase</keyword>
<keyword evidence="4" id="KW-0472">Membrane</keyword>
<organism evidence="6 7">
    <name type="scientific">Ohtaekwangia koreensis</name>
    <dbReference type="NCBI Taxonomy" id="688867"/>
    <lineage>
        <taxon>Bacteria</taxon>
        <taxon>Pseudomonadati</taxon>
        <taxon>Bacteroidota</taxon>
        <taxon>Cytophagia</taxon>
        <taxon>Cytophagales</taxon>
        <taxon>Fulvivirgaceae</taxon>
        <taxon>Ohtaekwangia</taxon>
    </lineage>
</organism>
<dbReference type="GO" id="GO:0006654">
    <property type="term" value="P:phosphatidic acid biosynthetic process"/>
    <property type="evidence" value="ECO:0007669"/>
    <property type="project" value="TreeGrafter"/>
</dbReference>
<dbReference type="OrthoDB" id="9803035at2"/>
<keyword evidence="4" id="KW-0812">Transmembrane</keyword>
<keyword evidence="7" id="KW-1185">Reference proteome</keyword>
<dbReference type="Proteomes" id="UP000190961">
    <property type="component" value="Unassembled WGS sequence"/>
</dbReference>
<evidence type="ECO:0000313" key="7">
    <source>
        <dbReference type="Proteomes" id="UP000190961"/>
    </source>
</evidence>
<feature type="domain" description="Phospholipid/glycerol acyltransferase" evidence="5">
    <location>
        <begin position="73"/>
        <end position="187"/>
    </location>
</feature>
<dbReference type="InterPro" id="IPR002123">
    <property type="entry name" value="Plipid/glycerol_acylTrfase"/>
</dbReference>
<dbReference type="CDD" id="cd07989">
    <property type="entry name" value="LPLAT_AGPAT-like"/>
    <property type="match status" value="1"/>
</dbReference>
<dbReference type="AlphaFoldDB" id="A0A1T5MM81"/>
<dbReference type="SMART" id="SM00563">
    <property type="entry name" value="PlsC"/>
    <property type="match status" value="1"/>
</dbReference>
<dbReference type="EMBL" id="FUZU01000005">
    <property type="protein sequence ID" value="SKC89018.1"/>
    <property type="molecule type" value="Genomic_DNA"/>
</dbReference>
<keyword evidence="4" id="KW-1133">Transmembrane helix</keyword>
<evidence type="ECO:0000256" key="4">
    <source>
        <dbReference type="SAM" id="Phobius"/>
    </source>
</evidence>
<accession>A0A1T5MM81</accession>
<comment type="pathway">
    <text evidence="1">Lipid metabolism.</text>
</comment>
<dbReference type="PANTHER" id="PTHR10434:SF11">
    <property type="entry name" value="1-ACYL-SN-GLYCEROL-3-PHOSPHATE ACYLTRANSFERASE"/>
    <property type="match status" value="1"/>
</dbReference>
<dbReference type="SUPFAM" id="SSF69593">
    <property type="entry name" value="Glycerol-3-phosphate (1)-acyltransferase"/>
    <property type="match status" value="1"/>
</dbReference>
<feature type="transmembrane region" description="Helical" evidence="4">
    <location>
        <begin position="12"/>
        <end position="34"/>
    </location>
</feature>
<sequence length="260" mass="30370">MKILRVIHTSYGVLVFAILFLLLFPFLLIPIIFPSQYKLTGIINRWWARLLLFFVFIPFRVEYRKKPDPKKQYIFCPNHFSYMDIPTAGLNHYNTIFVGKNEIQKIPLFGYMYGKLHITVDRNKLKSRYTSVKRSLEAVDEGKSLVIFPEGGVVTERDPVMGRFKDGAFRIAIEKQIAIVPVTIPYNWIILPADQFLLHWHPLKVIFHEPIETTGLTLQDVDSLKEKVFRIIDEELKRNLANLHIPTNIINNEYRSRPAG</sequence>
<evidence type="ECO:0000259" key="5">
    <source>
        <dbReference type="SMART" id="SM00563"/>
    </source>
</evidence>
<evidence type="ECO:0000256" key="2">
    <source>
        <dbReference type="ARBA" id="ARBA00022679"/>
    </source>
</evidence>
<proteinExistence type="predicted"/>
<dbReference type="PANTHER" id="PTHR10434">
    <property type="entry name" value="1-ACYL-SN-GLYCEROL-3-PHOSPHATE ACYLTRANSFERASE"/>
    <property type="match status" value="1"/>
</dbReference>
<dbReference type="Pfam" id="PF01553">
    <property type="entry name" value="Acyltransferase"/>
    <property type="match status" value="1"/>
</dbReference>
<dbReference type="RefSeq" id="WP_079690247.1">
    <property type="nucleotide sequence ID" value="NZ_FUZU01000005.1"/>
</dbReference>
<dbReference type="GO" id="GO:0003841">
    <property type="term" value="F:1-acylglycerol-3-phosphate O-acyltransferase activity"/>
    <property type="evidence" value="ECO:0007669"/>
    <property type="project" value="TreeGrafter"/>
</dbReference>
<feature type="transmembrane region" description="Helical" evidence="4">
    <location>
        <begin position="46"/>
        <end position="63"/>
    </location>
</feature>
<name>A0A1T5MM81_9BACT</name>
<evidence type="ECO:0000256" key="3">
    <source>
        <dbReference type="ARBA" id="ARBA00023315"/>
    </source>
</evidence>
<protein>
    <submittedName>
        <fullName evidence="6">1-acyl-sn-glycerol-3-phosphate acyltransferase</fullName>
    </submittedName>
</protein>
<reference evidence="6 7" key="1">
    <citation type="submission" date="2017-02" db="EMBL/GenBank/DDBJ databases">
        <authorList>
            <person name="Peterson S.W."/>
        </authorList>
    </citation>
    <scope>NUCLEOTIDE SEQUENCE [LARGE SCALE GENOMIC DNA]</scope>
    <source>
        <strain evidence="6 7">DSM 25262</strain>
    </source>
</reference>